<evidence type="ECO:0000313" key="18">
    <source>
        <dbReference type="Proteomes" id="UP000188298"/>
    </source>
</evidence>
<keyword evidence="12" id="KW-0594">Phospholipid biosynthesis</keyword>
<evidence type="ECO:0000256" key="6">
    <source>
        <dbReference type="ARBA" id="ARBA00022516"/>
    </source>
</evidence>
<evidence type="ECO:0000256" key="8">
    <source>
        <dbReference type="ARBA" id="ARBA00022692"/>
    </source>
</evidence>
<comment type="similarity">
    <text evidence="3 15">Belongs to the CDP-alcohol phosphatidyltransferase class-I family.</text>
</comment>
<dbReference type="GO" id="GO:0012505">
    <property type="term" value="C:endomembrane system"/>
    <property type="evidence" value="ECO:0007669"/>
    <property type="project" value="UniProtKB-SubCell"/>
</dbReference>
<dbReference type="NCBIfam" id="TIGR00473">
    <property type="entry name" value="pssA"/>
    <property type="match status" value="1"/>
</dbReference>
<evidence type="ECO:0000256" key="13">
    <source>
        <dbReference type="ARBA" id="ARBA00023264"/>
    </source>
</evidence>
<organism evidence="17 18">
    <name type="scientific">Helicobacter bilis</name>
    <dbReference type="NCBI Taxonomy" id="37372"/>
    <lineage>
        <taxon>Bacteria</taxon>
        <taxon>Pseudomonadati</taxon>
        <taxon>Campylobacterota</taxon>
        <taxon>Epsilonproteobacteria</taxon>
        <taxon>Campylobacterales</taxon>
        <taxon>Helicobacteraceae</taxon>
        <taxon>Helicobacter</taxon>
    </lineage>
</organism>
<protein>
    <recommendedName>
        <fullName evidence="5">CDP-diacylglycerol--serine O-phosphatidyltransferase</fullName>
        <ecNumber evidence="4">2.7.8.8</ecNumber>
    </recommendedName>
    <alternativeName>
        <fullName evidence="14">Phosphatidylserine synthase</fullName>
    </alternativeName>
</protein>
<evidence type="ECO:0000256" key="10">
    <source>
        <dbReference type="ARBA" id="ARBA00023098"/>
    </source>
</evidence>
<dbReference type="Gene3D" id="1.20.120.1760">
    <property type="match status" value="1"/>
</dbReference>
<feature type="transmembrane region" description="Helical" evidence="16">
    <location>
        <begin position="39"/>
        <end position="56"/>
    </location>
</feature>
<keyword evidence="13" id="KW-1208">Phospholipid metabolism</keyword>
<dbReference type="GO" id="GO:0003882">
    <property type="term" value="F:CDP-diacylglycerol-serine O-phosphatidyltransferase activity"/>
    <property type="evidence" value="ECO:0007669"/>
    <property type="project" value="UniProtKB-EC"/>
</dbReference>
<feature type="transmembrane region" description="Helical" evidence="16">
    <location>
        <begin position="131"/>
        <end position="150"/>
    </location>
</feature>
<keyword evidence="9 16" id="KW-1133">Transmembrane helix</keyword>
<feature type="transmembrane region" description="Helical" evidence="16">
    <location>
        <begin position="101"/>
        <end position="119"/>
    </location>
</feature>
<evidence type="ECO:0000256" key="11">
    <source>
        <dbReference type="ARBA" id="ARBA00023136"/>
    </source>
</evidence>
<keyword evidence="7 15" id="KW-0808">Transferase</keyword>
<evidence type="ECO:0000256" key="7">
    <source>
        <dbReference type="ARBA" id="ARBA00022679"/>
    </source>
</evidence>
<dbReference type="InterPro" id="IPR004533">
    <property type="entry name" value="CDP-diaglyc--ser_O-PTrfase"/>
</dbReference>
<gene>
    <name evidence="17" type="ORF">XJ32_03510</name>
</gene>
<dbReference type="EC" id="2.7.8.8" evidence="4"/>
<dbReference type="InterPro" id="IPR043130">
    <property type="entry name" value="CDP-OH_PTrfase_TM_dom"/>
</dbReference>
<feature type="transmembrane region" description="Helical" evidence="16">
    <location>
        <begin position="201"/>
        <end position="218"/>
    </location>
</feature>
<dbReference type="Pfam" id="PF01066">
    <property type="entry name" value="CDP-OH_P_transf"/>
    <property type="match status" value="1"/>
</dbReference>
<keyword evidence="10" id="KW-0443">Lipid metabolism</keyword>
<comment type="catalytic activity">
    <reaction evidence="1">
        <text>a CDP-1,2-diacyl-sn-glycerol + L-serine = a 1,2-diacyl-sn-glycero-3-phospho-L-serine + CMP + H(+)</text>
        <dbReference type="Rhea" id="RHEA:16913"/>
        <dbReference type="ChEBI" id="CHEBI:15378"/>
        <dbReference type="ChEBI" id="CHEBI:33384"/>
        <dbReference type="ChEBI" id="CHEBI:57262"/>
        <dbReference type="ChEBI" id="CHEBI:58332"/>
        <dbReference type="ChEBI" id="CHEBI:60377"/>
        <dbReference type="EC" id="2.7.8.8"/>
    </reaction>
</comment>
<dbReference type="Proteomes" id="UP000188298">
    <property type="component" value="Chromosome"/>
</dbReference>
<feature type="transmembrane region" description="Helical" evidence="16">
    <location>
        <begin position="170"/>
        <end position="189"/>
    </location>
</feature>
<evidence type="ECO:0000256" key="5">
    <source>
        <dbReference type="ARBA" id="ARBA00017171"/>
    </source>
</evidence>
<reference evidence="17 18" key="1">
    <citation type="submission" date="2017-02" db="EMBL/GenBank/DDBJ databases">
        <title>Whole genome sequencing of Helicobacter bilis strain AAQJH.</title>
        <authorList>
            <person name="Conlan S."/>
            <person name="Thomas P.J."/>
            <person name="Mullikin J."/>
            <person name="Palmore T.N."/>
            <person name="Frank K.M."/>
            <person name="Segre J.A."/>
        </authorList>
    </citation>
    <scope>NUCLEOTIDE SEQUENCE [LARGE SCALE GENOMIC DNA]</scope>
    <source>
        <strain evidence="17 18">AAQJH</strain>
    </source>
</reference>
<evidence type="ECO:0000256" key="14">
    <source>
        <dbReference type="ARBA" id="ARBA00032361"/>
    </source>
</evidence>
<accession>A0A1Q2LFX2</accession>
<evidence type="ECO:0000313" key="17">
    <source>
        <dbReference type="EMBL" id="AQQ59313.1"/>
    </source>
</evidence>
<dbReference type="EMBL" id="CP019645">
    <property type="protein sequence ID" value="AQQ59313.1"/>
    <property type="molecule type" value="Genomic_DNA"/>
</dbReference>
<proteinExistence type="inferred from homology"/>
<dbReference type="GO" id="GO:0008654">
    <property type="term" value="P:phospholipid biosynthetic process"/>
    <property type="evidence" value="ECO:0007669"/>
    <property type="project" value="UniProtKB-KW"/>
</dbReference>
<feature type="transmembrane region" description="Helical" evidence="16">
    <location>
        <begin position="224"/>
        <end position="244"/>
    </location>
</feature>
<dbReference type="RefSeq" id="WP_005217565.1">
    <property type="nucleotide sequence ID" value="NZ_CABKOK010000004.1"/>
</dbReference>
<dbReference type="GO" id="GO:0016020">
    <property type="term" value="C:membrane"/>
    <property type="evidence" value="ECO:0007669"/>
    <property type="project" value="InterPro"/>
</dbReference>
<dbReference type="PANTHER" id="PTHR14269:SF61">
    <property type="entry name" value="CDP-DIACYLGLYCEROL--SERINE O-PHOSPHATIDYLTRANSFERASE"/>
    <property type="match status" value="1"/>
</dbReference>
<dbReference type="PANTHER" id="PTHR14269">
    <property type="entry name" value="CDP-DIACYLGLYCEROL--GLYCEROL-3-PHOSPHATE 3-PHOSPHATIDYLTRANSFERASE-RELATED"/>
    <property type="match status" value="1"/>
</dbReference>
<keyword evidence="6" id="KW-0444">Lipid biosynthesis</keyword>
<sequence>MKISPRYILPNLFTAGSIFLGVMAIFMAHKGLVQADSKAFTTACWYILFSMVLDGLDGRVARLTNTASKFGVEFDSLADIVAFGVAPAVLLYFYVGHDYGRYGVAISGLFVVLGAIRLARFNITTNVETNSFIGLPIPSAAAIVCLWIIVVEHQKVSFFGWIEFLRTNTYVFLIFAFFIAILMVSNIRYPSFKKVQWNLKYFIVLLIALAFVIAQPSLALCVLLSAYIIYGVIRWIFIVLFRITMKKKDIEEIKGDNGTRKE</sequence>
<dbReference type="InterPro" id="IPR000462">
    <property type="entry name" value="CDP-OH_P_trans"/>
</dbReference>
<dbReference type="KEGG" id="hbl:XJ32_03510"/>
<keyword evidence="8 16" id="KW-0812">Transmembrane</keyword>
<name>A0A1Q2LFX2_9HELI</name>
<feature type="transmembrane region" description="Helical" evidence="16">
    <location>
        <begin position="7"/>
        <end position="27"/>
    </location>
</feature>
<dbReference type="PROSITE" id="PS00379">
    <property type="entry name" value="CDP_ALCOHOL_P_TRANSF"/>
    <property type="match status" value="1"/>
</dbReference>
<evidence type="ECO:0000256" key="4">
    <source>
        <dbReference type="ARBA" id="ARBA00013174"/>
    </source>
</evidence>
<dbReference type="InterPro" id="IPR048254">
    <property type="entry name" value="CDP_ALCOHOL_P_TRANSF_CS"/>
</dbReference>
<dbReference type="AlphaFoldDB" id="A0A1Q2LFX2"/>
<comment type="subcellular location">
    <subcellularLocation>
        <location evidence="2">Endomembrane system</location>
        <topology evidence="2">Multi-pass membrane protein</topology>
    </subcellularLocation>
</comment>
<evidence type="ECO:0000256" key="9">
    <source>
        <dbReference type="ARBA" id="ARBA00022989"/>
    </source>
</evidence>
<evidence type="ECO:0000256" key="15">
    <source>
        <dbReference type="RuleBase" id="RU003750"/>
    </source>
</evidence>
<evidence type="ECO:0000256" key="16">
    <source>
        <dbReference type="SAM" id="Phobius"/>
    </source>
</evidence>
<keyword evidence="11 16" id="KW-0472">Membrane</keyword>
<evidence type="ECO:0000256" key="3">
    <source>
        <dbReference type="ARBA" id="ARBA00010441"/>
    </source>
</evidence>
<evidence type="ECO:0000256" key="1">
    <source>
        <dbReference type="ARBA" id="ARBA00000287"/>
    </source>
</evidence>
<evidence type="ECO:0000256" key="12">
    <source>
        <dbReference type="ARBA" id="ARBA00023209"/>
    </source>
</evidence>
<feature type="transmembrane region" description="Helical" evidence="16">
    <location>
        <begin position="77"/>
        <end position="95"/>
    </location>
</feature>
<dbReference type="InterPro" id="IPR050324">
    <property type="entry name" value="CDP-alcohol_PTase-I"/>
</dbReference>
<evidence type="ECO:0000256" key="2">
    <source>
        <dbReference type="ARBA" id="ARBA00004127"/>
    </source>
</evidence>